<dbReference type="GeneID" id="76389867"/>
<keyword evidence="2" id="KW-1185">Reference proteome</keyword>
<accession>A0A1H6VNP1</accession>
<dbReference type="RefSeq" id="WP_177171931.1">
    <property type="nucleotide sequence ID" value="NZ_CP024845.1"/>
</dbReference>
<dbReference type="AlphaFoldDB" id="A0A1H6VNP1"/>
<reference evidence="1 2" key="1">
    <citation type="submission" date="2016-10" db="EMBL/GenBank/DDBJ databases">
        <authorList>
            <person name="de Groot N.N."/>
        </authorList>
    </citation>
    <scope>NUCLEOTIDE SEQUENCE [LARGE SCALE GENOMIC DNA]</scope>
    <source>
        <strain evidence="1 2">DSM 22187</strain>
    </source>
</reference>
<evidence type="ECO:0000313" key="1">
    <source>
        <dbReference type="EMBL" id="SEJ01852.1"/>
    </source>
</evidence>
<sequence>MVDTGDEMLTGNCERCEWYVVKDSYPALVKAYQQHLRGKHPTLWLRR</sequence>
<evidence type="ECO:0000313" key="2">
    <source>
        <dbReference type="Proteomes" id="UP000198888"/>
    </source>
</evidence>
<dbReference type="KEGG" id="hae:halTADL_2238"/>
<dbReference type="Proteomes" id="UP000198888">
    <property type="component" value="Unassembled WGS sequence"/>
</dbReference>
<dbReference type="OrthoDB" id="296045at2157"/>
<name>A0A1H6VNP1_9EURY</name>
<accession>A0A2H4Q3S7</accession>
<gene>
    <name evidence="1" type="ORF">SAMN05444271_11658</name>
</gene>
<protein>
    <submittedName>
        <fullName evidence="1">Uncharacterized protein</fullName>
    </submittedName>
</protein>
<proteinExistence type="predicted"/>
<organism evidence="1 2">
    <name type="scientific">Halohasta litchfieldiae</name>
    <dbReference type="NCBI Taxonomy" id="1073996"/>
    <lineage>
        <taxon>Archaea</taxon>
        <taxon>Methanobacteriati</taxon>
        <taxon>Methanobacteriota</taxon>
        <taxon>Stenosarchaea group</taxon>
        <taxon>Halobacteria</taxon>
        <taxon>Halobacteriales</taxon>
        <taxon>Haloferacaceae</taxon>
        <taxon>Halohasta</taxon>
    </lineage>
</organism>
<dbReference type="EMBL" id="FNYR01000016">
    <property type="protein sequence ID" value="SEJ01852.1"/>
    <property type="molecule type" value="Genomic_DNA"/>
</dbReference>